<proteinExistence type="predicted"/>
<dbReference type="AlphaFoldDB" id="A0A3P3VVQ9"/>
<accession>A0A3P3VVQ9</accession>
<feature type="compositionally biased region" description="Polar residues" evidence="1">
    <location>
        <begin position="151"/>
        <end position="166"/>
    </location>
</feature>
<name>A0A3P3VVQ9_9MICO</name>
<keyword evidence="2" id="KW-0812">Transmembrane</keyword>
<evidence type="ECO:0000313" key="3">
    <source>
        <dbReference type="EMBL" id="RRJ86534.1"/>
    </source>
</evidence>
<evidence type="ECO:0000256" key="1">
    <source>
        <dbReference type="SAM" id="MobiDB-lite"/>
    </source>
</evidence>
<keyword evidence="4" id="KW-1185">Reference proteome</keyword>
<protein>
    <recommendedName>
        <fullName evidence="5">DUF4190 domain-containing protein</fullName>
    </recommendedName>
</protein>
<reference evidence="3 4" key="1">
    <citation type="submission" date="2018-11" db="EMBL/GenBank/DDBJ databases">
        <title>YIM 102482-1 draft genome.</title>
        <authorList>
            <person name="Li G."/>
            <person name="Jiang Y."/>
        </authorList>
    </citation>
    <scope>NUCLEOTIDE SEQUENCE [LARGE SCALE GENOMIC DNA]</scope>
    <source>
        <strain evidence="3 4">YIM 102482-1</strain>
    </source>
</reference>
<feature type="transmembrane region" description="Helical" evidence="2">
    <location>
        <begin position="69"/>
        <end position="100"/>
    </location>
</feature>
<comment type="caution">
    <text evidence="3">The sequence shown here is derived from an EMBL/GenBank/DDBJ whole genome shotgun (WGS) entry which is preliminary data.</text>
</comment>
<feature type="transmembrane region" description="Helical" evidence="2">
    <location>
        <begin position="20"/>
        <end position="37"/>
    </location>
</feature>
<evidence type="ECO:0000313" key="4">
    <source>
        <dbReference type="Proteomes" id="UP000274391"/>
    </source>
</evidence>
<feature type="transmembrane region" description="Helical" evidence="2">
    <location>
        <begin position="43"/>
        <end position="62"/>
    </location>
</feature>
<dbReference type="EMBL" id="RQVS01000008">
    <property type="protein sequence ID" value="RRJ86534.1"/>
    <property type="molecule type" value="Genomic_DNA"/>
</dbReference>
<sequence length="166" mass="17728">MSTNSTQSTPEPTTSSFNGFGLAALLVGIAGLAVSWLPFIGLIGLLFAVVGIGLGIVGLALQKYRGRRVLAIVGTAVSGLALAVAAILPWITGAFFFFGWAQDNEVFERIDQRIEENMTQWESDWETEFGPDATDPDEMSTPTLAPEYTPGPTSSTEPMPTESVQN</sequence>
<evidence type="ECO:0008006" key="5">
    <source>
        <dbReference type="Google" id="ProtNLM"/>
    </source>
</evidence>
<dbReference type="Proteomes" id="UP000274391">
    <property type="component" value="Unassembled WGS sequence"/>
</dbReference>
<organism evidence="3 4">
    <name type="scientific">Gulosibacter macacae</name>
    <dbReference type="NCBI Taxonomy" id="2488791"/>
    <lineage>
        <taxon>Bacteria</taxon>
        <taxon>Bacillati</taxon>
        <taxon>Actinomycetota</taxon>
        <taxon>Actinomycetes</taxon>
        <taxon>Micrococcales</taxon>
        <taxon>Microbacteriaceae</taxon>
        <taxon>Gulosibacter</taxon>
    </lineage>
</organism>
<dbReference type="RefSeq" id="WP_124972217.1">
    <property type="nucleotide sequence ID" value="NZ_RQVS01000008.1"/>
</dbReference>
<feature type="compositionally biased region" description="Acidic residues" evidence="1">
    <location>
        <begin position="123"/>
        <end position="138"/>
    </location>
</feature>
<gene>
    <name evidence="3" type="ORF">EG850_07740</name>
</gene>
<evidence type="ECO:0000256" key="2">
    <source>
        <dbReference type="SAM" id="Phobius"/>
    </source>
</evidence>
<keyword evidence="2" id="KW-0472">Membrane</keyword>
<keyword evidence="2" id="KW-1133">Transmembrane helix</keyword>
<feature type="region of interest" description="Disordered" evidence="1">
    <location>
        <begin position="122"/>
        <end position="166"/>
    </location>
</feature>